<feature type="coiled-coil region" evidence="4">
    <location>
        <begin position="330"/>
        <end position="367"/>
    </location>
</feature>
<feature type="region of interest" description="Disordered" evidence="5">
    <location>
        <begin position="555"/>
        <end position="580"/>
    </location>
</feature>
<evidence type="ECO:0000256" key="2">
    <source>
        <dbReference type="ARBA" id="ARBA00022737"/>
    </source>
</evidence>
<proteinExistence type="predicted"/>
<dbReference type="PANTHER" id="PTHR19849">
    <property type="entry name" value="PHOSPHOLIPASE A-2-ACTIVATING PROTEIN"/>
    <property type="match status" value="1"/>
</dbReference>
<dbReference type="GO" id="GO:0010992">
    <property type="term" value="P:ubiquitin recycling"/>
    <property type="evidence" value="ECO:0007669"/>
    <property type="project" value="TreeGrafter"/>
</dbReference>
<dbReference type="SMART" id="SM00320">
    <property type="entry name" value="WD40"/>
    <property type="match status" value="7"/>
</dbReference>
<gene>
    <name evidence="7" type="primary">PHO81_2</name>
    <name evidence="7" type="ORF">HK099_003505</name>
</gene>
<dbReference type="InterPro" id="IPR004331">
    <property type="entry name" value="SPX_dom"/>
</dbReference>
<evidence type="ECO:0000256" key="1">
    <source>
        <dbReference type="ARBA" id="ARBA00022574"/>
    </source>
</evidence>
<evidence type="ECO:0000256" key="3">
    <source>
        <dbReference type="PROSITE-ProRule" id="PRU00221"/>
    </source>
</evidence>
<dbReference type="Pfam" id="PF00400">
    <property type="entry name" value="WD40"/>
    <property type="match status" value="4"/>
</dbReference>
<feature type="repeat" description="WD" evidence="3">
    <location>
        <begin position="175"/>
        <end position="214"/>
    </location>
</feature>
<dbReference type="Proteomes" id="UP001211065">
    <property type="component" value="Unassembled WGS sequence"/>
</dbReference>
<feature type="repeat" description="WD" evidence="3">
    <location>
        <begin position="135"/>
        <end position="174"/>
    </location>
</feature>
<keyword evidence="4" id="KW-0175">Coiled coil</keyword>
<dbReference type="GO" id="GO:0043161">
    <property type="term" value="P:proteasome-mediated ubiquitin-dependent protein catabolic process"/>
    <property type="evidence" value="ECO:0007669"/>
    <property type="project" value="TreeGrafter"/>
</dbReference>
<evidence type="ECO:0000313" key="7">
    <source>
        <dbReference type="EMBL" id="KAJ3227052.1"/>
    </source>
</evidence>
<keyword evidence="8" id="KW-1185">Reference proteome</keyword>
<keyword evidence="1 3" id="KW-0853">WD repeat</keyword>
<dbReference type="GO" id="GO:0043130">
    <property type="term" value="F:ubiquitin binding"/>
    <property type="evidence" value="ECO:0007669"/>
    <property type="project" value="TreeGrafter"/>
</dbReference>
<reference evidence="7" key="1">
    <citation type="submission" date="2020-05" db="EMBL/GenBank/DDBJ databases">
        <title>Phylogenomic resolution of chytrid fungi.</title>
        <authorList>
            <person name="Stajich J.E."/>
            <person name="Amses K."/>
            <person name="Simmons R."/>
            <person name="Seto K."/>
            <person name="Myers J."/>
            <person name="Bonds A."/>
            <person name="Quandt C.A."/>
            <person name="Barry K."/>
            <person name="Liu P."/>
            <person name="Grigoriev I."/>
            <person name="Longcore J.E."/>
            <person name="James T.Y."/>
        </authorList>
    </citation>
    <scope>NUCLEOTIDE SEQUENCE</scope>
    <source>
        <strain evidence="7">JEL0476</strain>
    </source>
</reference>
<dbReference type="GO" id="GO:0005737">
    <property type="term" value="C:cytoplasm"/>
    <property type="evidence" value="ECO:0007669"/>
    <property type="project" value="TreeGrafter"/>
</dbReference>
<dbReference type="PROSITE" id="PS51382">
    <property type="entry name" value="SPX"/>
    <property type="match status" value="1"/>
</dbReference>
<dbReference type="EMBL" id="JADGJW010000023">
    <property type="protein sequence ID" value="KAJ3227052.1"/>
    <property type="molecule type" value="Genomic_DNA"/>
</dbReference>
<feature type="compositionally biased region" description="Polar residues" evidence="5">
    <location>
        <begin position="883"/>
        <end position="892"/>
    </location>
</feature>
<dbReference type="PANTHER" id="PTHR19849:SF1">
    <property type="entry name" value="F-BOX_WD REPEAT-CONTAINING PROTEIN 7"/>
    <property type="match status" value="1"/>
</dbReference>
<dbReference type="InterPro" id="IPR036322">
    <property type="entry name" value="WD40_repeat_dom_sf"/>
</dbReference>
<name>A0AAD5Y3N2_9FUNG</name>
<sequence length="1018" mass="114592">MKPRLVTQISSAHVISTLTIHNDLLFTGGIDGSIDSFDLLVGRFAHFEPVLFAMQAHSSSITSLVASNGVLFSASEDSLIKCWNVNTGNLISVIESHIGAVQVLNICPRGFLISGGEDKNIHVFDIKTGKRQMLFEGHTDTIMALASTDTLSFSAGYDNTIKIFSLETAENLYTLSSHTDCIFTLYVTEKYLFSGSSDGTIKVYDYLNGGEMLYDLVGHGGHTVVSLFYSNDNVLYSAGDDKSIVQWSTDLEDGVPVHSLLGHKDLISSLCANQGLLYSAESDFIYVWDIDATNDALSFDSPSLLENLSIDIPSFNSKLSDVSNKILDPADEIRALKEQLSRAQELLEKQNKHKLKLRSEVSSLRTELSMVKSDLAISISKHERLPVLIEELNSTKDLLNQYKSELQSCQSAHAIAVSGFLQNFDTQWMAIESDLASTQRWLNEMDTIAKFNHDLANYMPLNPRKSKDLWERDSDWDSDIEEEIQSKNNWWRSNDTSSLSNANSTEPTFIPSSEQPLRINTEEFVVTKGDILNLSSATVELAPLNITEHPLSNIPSEELLHGDDDNTNLDSGTESSGSISRDLDIFDSDLPVPYLVPFPNADEEDSGEPITPVEEAVENHSIQLDLSAKPLVAAQLLSQKNLQPKRKTIKVPSNMVYTTSLNQHVTNKAMGWLQPFKSFVNTLVGDEEDQVYAYNTNHSKPRKHVETLFEGDAYHTVEQVKPIKMEINENIEWTGGVKINKRNKSVKHYNIVSENSLSNDDINYKKVPKIKSDFYDQESFDKIEFKGKARINSKTNSISSSSYLENSNIEGEWTGKAKVVFNAFLPDDSKVFTEIFNVQKQDKSSDANAIKKKHMKKYGKLRHSDSALDLNYSSSSEEEEEFQGNNSKTNKIQSDNNHNSQSQDSLIRFATAIENVLDNVIERPIDTICSFIGNKITNYSSSSRKKLRDIKFGKYIQSQQEEWAGAQYLNYKQLKKVFNSKPENEMNLIKTTFFYKLERELEKVNAFYLQKELQFKLK</sequence>
<comment type="caution">
    <text evidence="7">The sequence shown here is derived from an EMBL/GenBank/DDBJ whole genome shotgun (WGS) entry which is preliminary data.</text>
</comment>
<dbReference type="GO" id="GO:0005634">
    <property type="term" value="C:nucleus"/>
    <property type="evidence" value="ECO:0007669"/>
    <property type="project" value="TreeGrafter"/>
</dbReference>
<dbReference type="InterPro" id="IPR015943">
    <property type="entry name" value="WD40/YVTN_repeat-like_dom_sf"/>
</dbReference>
<dbReference type="InterPro" id="IPR001680">
    <property type="entry name" value="WD40_rpt"/>
</dbReference>
<feature type="repeat" description="WD" evidence="3">
    <location>
        <begin position="94"/>
        <end position="134"/>
    </location>
</feature>
<feature type="compositionally biased region" description="Polar residues" evidence="5">
    <location>
        <begin position="568"/>
        <end position="579"/>
    </location>
</feature>
<accession>A0AAD5Y3N2</accession>
<dbReference type="SUPFAM" id="SSF50978">
    <property type="entry name" value="WD40 repeat-like"/>
    <property type="match status" value="1"/>
</dbReference>
<dbReference type="CDD" id="cd00200">
    <property type="entry name" value="WD40"/>
    <property type="match status" value="1"/>
</dbReference>
<dbReference type="AlphaFoldDB" id="A0AAD5Y3N2"/>
<evidence type="ECO:0000256" key="5">
    <source>
        <dbReference type="SAM" id="MobiDB-lite"/>
    </source>
</evidence>
<dbReference type="PROSITE" id="PS50082">
    <property type="entry name" value="WD_REPEATS_2"/>
    <property type="match status" value="4"/>
</dbReference>
<evidence type="ECO:0000259" key="6">
    <source>
        <dbReference type="PROSITE" id="PS51382"/>
    </source>
</evidence>
<evidence type="ECO:0000256" key="4">
    <source>
        <dbReference type="SAM" id="Coils"/>
    </source>
</evidence>
<evidence type="ECO:0000313" key="8">
    <source>
        <dbReference type="Proteomes" id="UP001211065"/>
    </source>
</evidence>
<feature type="region of interest" description="Disordered" evidence="5">
    <location>
        <begin position="871"/>
        <end position="901"/>
    </location>
</feature>
<keyword evidence="2" id="KW-0677">Repeat</keyword>
<protein>
    <submittedName>
        <fullName evidence="7">Phosphate system positive regulatory protein pho81</fullName>
    </submittedName>
</protein>
<feature type="domain" description="SPX" evidence="6">
    <location>
        <begin position="950"/>
        <end position="1018"/>
    </location>
</feature>
<dbReference type="Gene3D" id="2.130.10.10">
    <property type="entry name" value="YVTN repeat-like/Quinoprotein amine dehydrogenase"/>
    <property type="match status" value="1"/>
</dbReference>
<organism evidence="7 8">
    <name type="scientific">Clydaea vesicula</name>
    <dbReference type="NCBI Taxonomy" id="447962"/>
    <lineage>
        <taxon>Eukaryota</taxon>
        <taxon>Fungi</taxon>
        <taxon>Fungi incertae sedis</taxon>
        <taxon>Chytridiomycota</taxon>
        <taxon>Chytridiomycota incertae sedis</taxon>
        <taxon>Chytridiomycetes</taxon>
        <taxon>Lobulomycetales</taxon>
        <taxon>Lobulomycetaceae</taxon>
        <taxon>Clydaea</taxon>
    </lineage>
</organism>
<feature type="repeat" description="WD" evidence="3">
    <location>
        <begin position="54"/>
        <end position="93"/>
    </location>
</feature>